<comment type="similarity">
    <text evidence="2">Belongs to the cytochrome P450 family.</text>
</comment>
<keyword evidence="9" id="KW-1185">Reference proteome</keyword>
<evidence type="ECO:0000256" key="2">
    <source>
        <dbReference type="ARBA" id="ARBA00010617"/>
    </source>
</evidence>
<evidence type="ECO:0000313" key="9">
    <source>
        <dbReference type="Proteomes" id="UP001597237"/>
    </source>
</evidence>
<evidence type="ECO:0000313" key="8">
    <source>
        <dbReference type="EMBL" id="MFD1782011.1"/>
    </source>
</evidence>
<evidence type="ECO:0000256" key="4">
    <source>
        <dbReference type="ARBA" id="ARBA00022723"/>
    </source>
</evidence>
<dbReference type="SUPFAM" id="SSF48264">
    <property type="entry name" value="Cytochrome P450"/>
    <property type="match status" value="1"/>
</dbReference>
<keyword evidence="7" id="KW-0503">Monooxygenase</keyword>
<reference evidence="9" key="1">
    <citation type="journal article" date="2019" name="Int. J. Syst. Evol. Microbiol.">
        <title>The Global Catalogue of Microorganisms (GCM) 10K type strain sequencing project: providing services to taxonomists for standard genome sequencing and annotation.</title>
        <authorList>
            <consortium name="The Broad Institute Genomics Platform"/>
            <consortium name="The Broad Institute Genome Sequencing Center for Infectious Disease"/>
            <person name="Wu L."/>
            <person name="Ma J."/>
        </authorList>
    </citation>
    <scope>NUCLEOTIDE SEQUENCE [LARGE SCALE GENOMIC DNA]</scope>
    <source>
        <strain evidence="9">DFY28</strain>
    </source>
</reference>
<dbReference type="PANTHER" id="PTHR24286">
    <property type="entry name" value="CYTOCHROME P450 26"/>
    <property type="match status" value="1"/>
</dbReference>
<organism evidence="8 9">
    <name type="scientific">Phenylobacterium terrae</name>
    <dbReference type="NCBI Taxonomy" id="2665495"/>
    <lineage>
        <taxon>Bacteria</taxon>
        <taxon>Pseudomonadati</taxon>
        <taxon>Pseudomonadota</taxon>
        <taxon>Alphaproteobacteria</taxon>
        <taxon>Caulobacterales</taxon>
        <taxon>Caulobacteraceae</taxon>
        <taxon>Phenylobacterium</taxon>
    </lineage>
</organism>
<comment type="cofactor">
    <cofactor evidence="1">
        <name>heme</name>
        <dbReference type="ChEBI" id="CHEBI:30413"/>
    </cofactor>
</comment>
<protein>
    <submittedName>
        <fullName evidence="8">Cytochrome P450</fullName>
    </submittedName>
</protein>
<name>A0ABW4MW79_9CAUL</name>
<proteinExistence type="inferred from homology"/>
<dbReference type="EMBL" id="JBHUEY010000001">
    <property type="protein sequence ID" value="MFD1782011.1"/>
    <property type="molecule type" value="Genomic_DNA"/>
</dbReference>
<evidence type="ECO:0000256" key="1">
    <source>
        <dbReference type="ARBA" id="ARBA00001971"/>
    </source>
</evidence>
<accession>A0ABW4MW79</accession>
<gene>
    <name evidence="8" type="ORF">ACFSC0_01270</name>
</gene>
<dbReference type="RefSeq" id="WP_377355034.1">
    <property type="nucleotide sequence ID" value="NZ_JBHUEY010000001.1"/>
</dbReference>
<evidence type="ECO:0000256" key="6">
    <source>
        <dbReference type="ARBA" id="ARBA00023004"/>
    </source>
</evidence>
<keyword evidence="4" id="KW-0479">Metal-binding</keyword>
<dbReference type="Proteomes" id="UP001597237">
    <property type="component" value="Unassembled WGS sequence"/>
</dbReference>
<sequence>MALVDPRSARPTRAVLLGAAAAGLAAGGVALWRRARRGPPLPRERSLDSTAALLREGYLFIGRRCRTLGSDVFRTRLMGRPAICAQGEAAARMFYEPGLFTRRGALPPTALLSLQDLGSVNQLDGAAHRWRKALFLDLVGSDRVAALGAAFDAEWRVAAEAWARAHRIVLFDEVREVITRAVCAWAGAPLAPGEARRRAREFGAMIDGAGAVGPRNWRGLLLRARTERWARRLIADARSGRRRAPPGSPLEAVAFHRDLDGRRLPVAIAAVELLNLLRPTVAVDRYIAFAALALHRHPGWRERLARDGAARTAFAQEVRRLYPFFPAVGGRALQPFAWRGRRFRRGTWVILDLFGTNRDPKSWREAEAFRPERFLTDEPNAHNFIPQGGGDPATGHRCPGEPITLELMDRALAWLAGEMRYEVPAQDLSVRLDRMPAIPASRMVLSGVRPAGAPARAAPA</sequence>
<evidence type="ECO:0000256" key="7">
    <source>
        <dbReference type="ARBA" id="ARBA00023033"/>
    </source>
</evidence>
<evidence type="ECO:0000256" key="5">
    <source>
        <dbReference type="ARBA" id="ARBA00023002"/>
    </source>
</evidence>
<dbReference type="Gene3D" id="1.10.630.10">
    <property type="entry name" value="Cytochrome P450"/>
    <property type="match status" value="1"/>
</dbReference>
<dbReference type="PANTHER" id="PTHR24286:SF24">
    <property type="entry name" value="LANOSTEROL 14-ALPHA DEMETHYLASE"/>
    <property type="match status" value="1"/>
</dbReference>
<dbReference type="CDD" id="cd11067">
    <property type="entry name" value="CYP152"/>
    <property type="match status" value="1"/>
</dbReference>
<keyword evidence="3" id="KW-0349">Heme</keyword>
<dbReference type="InterPro" id="IPR001128">
    <property type="entry name" value="Cyt_P450"/>
</dbReference>
<comment type="caution">
    <text evidence="8">The sequence shown here is derived from an EMBL/GenBank/DDBJ whole genome shotgun (WGS) entry which is preliminary data.</text>
</comment>
<keyword evidence="5" id="KW-0560">Oxidoreductase</keyword>
<keyword evidence="6" id="KW-0408">Iron</keyword>
<dbReference type="InterPro" id="IPR036396">
    <property type="entry name" value="Cyt_P450_sf"/>
</dbReference>
<evidence type="ECO:0000256" key="3">
    <source>
        <dbReference type="ARBA" id="ARBA00022617"/>
    </source>
</evidence>
<dbReference type="Pfam" id="PF00067">
    <property type="entry name" value="p450"/>
    <property type="match status" value="1"/>
</dbReference>